<reference evidence="1 2" key="1">
    <citation type="journal article" date="2023" name="Plants (Basel)">
        <title>Bridging the Gap: Combining Genomics and Transcriptomics Approaches to Understand Stylosanthes scabra, an Orphan Legume from the Brazilian Caatinga.</title>
        <authorList>
            <person name="Ferreira-Neto J.R.C."/>
            <person name="da Silva M.D."/>
            <person name="Binneck E."/>
            <person name="de Melo N.F."/>
            <person name="da Silva R.H."/>
            <person name="de Melo A.L.T.M."/>
            <person name="Pandolfi V."/>
            <person name="Bustamante F.O."/>
            <person name="Brasileiro-Vidal A.C."/>
            <person name="Benko-Iseppon A.M."/>
        </authorList>
    </citation>
    <scope>NUCLEOTIDE SEQUENCE [LARGE SCALE GENOMIC DNA]</scope>
    <source>
        <tissue evidence="1">Leaves</tissue>
    </source>
</reference>
<organism evidence="1 2">
    <name type="scientific">Stylosanthes scabra</name>
    <dbReference type="NCBI Taxonomy" id="79078"/>
    <lineage>
        <taxon>Eukaryota</taxon>
        <taxon>Viridiplantae</taxon>
        <taxon>Streptophyta</taxon>
        <taxon>Embryophyta</taxon>
        <taxon>Tracheophyta</taxon>
        <taxon>Spermatophyta</taxon>
        <taxon>Magnoliopsida</taxon>
        <taxon>eudicotyledons</taxon>
        <taxon>Gunneridae</taxon>
        <taxon>Pentapetalae</taxon>
        <taxon>rosids</taxon>
        <taxon>fabids</taxon>
        <taxon>Fabales</taxon>
        <taxon>Fabaceae</taxon>
        <taxon>Papilionoideae</taxon>
        <taxon>50 kb inversion clade</taxon>
        <taxon>dalbergioids sensu lato</taxon>
        <taxon>Dalbergieae</taxon>
        <taxon>Pterocarpus clade</taxon>
        <taxon>Stylosanthes</taxon>
    </lineage>
</organism>
<evidence type="ECO:0000313" key="1">
    <source>
        <dbReference type="EMBL" id="MED6130040.1"/>
    </source>
</evidence>
<dbReference type="Proteomes" id="UP001341840">
    <property type="component" value="Unassembled WGS sequence"/>
</dbReference>
<feature type="non-terminal residue" evidence="1">
    <location>
        <position position="70"/>
    </location>
</feature>
<name>A0ABU6S1X9_9FABA</name>
<keyword evidence="2" id="KW-1185">Reference proteome</keyword>
<comment type="caution">
    <text evidence="1">The sequence shown here is derived from an EMBL/GenBank/DDBJ whole genome shotgun (WGS) entry which is preliminary data.</text>
</comment>
<accession>A0ABU6S1X9</accession>
<proteinExistence type="predicted"/>
<dbReference type="EMBL" id="JASCZI010040372">
    <property type="protein sequence ID" value="MED6130040.1"/>
    <property type="molecule type" value="Genomic_DNA"/>
</dbReference>
<gene>
    <name evidence="1" type="ORF">PIB30_114206</name>
</gene>
<evidence type="ECO:0000313" key="2">
    <source>
        <dbReference type="Proteomes" id="UP001341840"/>
    </source>
</evidence>
<protein>
    <submittedName>
        <fullName evidence="1">Uncharacterized protein</fullName>
    </submittedName>
</protein>
<sequence length="70" mass="7801">MSVRGCKRITRYHQPKTSLKAPQYPLTTSSTIPKDGVVTNSLVGIPLSSSNKLNRINPTRTANHRILRTQ</sequence>